<accession>A0A9P7BY71</accession>
<name>A0A9P7BY71_RHIOR</name>
<proteinExistence type="predicted"/>
<gene>
    <name evidence="2" type="ORF">G6F64_000257</name>
</gene>
<organism evidence="2 3">
    <name type="scientific">Rhizopus oryzae</name>
    <name type="common">Mucormycosis agent</name>
    <name type="synonym">Rhizopus arrhizus var. delemar</name>
    <dbReference type="NCBI Taxonomy" id="64495"/>
    <lineage>
        <taxon>Eukaryota</taxon>
        <taxon>Fungi</taxon>
        <taxon>Fungi incertae sedis</taxon>
        <taxon>Mucoromycota</taxon>
        <taxon>Mucoromycotina</taxon>
        <taxon>Mucoromycetes</taxon>
        <taxon>Mucorales</taxon>
        <taxon>Mucorineae</taxon>
        <taxon>Rhizopodaceae</taxon>
        <taxon>Rhizopus</taxon>
    </lineage>
</organism>
<dbReference type="EMBL" id="JAANQT010000015">
    <property type="protein sequence ID" value="KAG1315932.1"/>
    <property type="molecule type" value="Genomic_DNA"/>
</dbReference>
<keyword evidence="3" id="KW-1185">Reference proteome</keyword>
<dbReference type="Pfam" id="PF09949">
    <property type="entry name" value="APP1_cat"/>
    <property type="match status" value="1"/>
</dbReference>
<evidence type="ECO:0000313" key="3">
    <source>
        <dbReference type="Proteomes" id="UP000716291"/>
    </source>
</evidence>
<dbReference type="Proteomes" id="UP000716291">
    <property type="component" value="Unassembled WGS sequence"/>
</dbReference>
<dbReference type="PANTHER" id="PTHR28208">
    <property type="entry name" value="PHOSPHATIDATE PHOSPHATASE APP1"/>
    <property type="match status" value="1"/>
</dbReference>
<sequence>MAGKSFTDSTSLQTFEERFKYFLATNQKSKSFTIQAIDVIASLEMMNNFIPTFLLSNQHYILPSHHSSLSQQDEDNTDYPTRPQNPMASILDQLDIESSTPVDQDNSNTAIQLKTSNSGFFLGEFVLAHDTILAWAQAHNQRDARLIRIQSTSTDQTKSFSPTRGVVSLVESYGISIVSDIDDTIKDTRILAGARKVLSKTFFEQPKDVEGMADVYMTWYNQGASFHYVSNSPFQLVPMLDQFIRDAHFPPGSMHLRDDLSLLSRLVEIPGQAKREAILDIIRDFPQRRFILIGDSGEIDLEIYTKIAFEYPKQVLKIFIRDVTTPLAEEQERKKMHKRMSQSSFLPTFSRRESLVDDDDLFTLQSQHSIPSSSHKKKFQSPLGLRKAVRSTLMEYAVEPHMTGHRTDFHMDGDDDIGLINPHRHHQISTAEACKRLYERVEKARLQIPDVDIVLFQDAQILQNDKYIQDALWNMKSVTDDTLSYRFFK</sequence>
<dbReference type="GO" id="GO:0008195">
    <property type="term" value="F:phosphatidate phosphatase activity"/>
    <property type="evidence" value="ECO:0007669"/>
    <property type="project" value="InterPro"/>
</dbReference>
<dbReference type="OrthoDB" id="2117591at2759"/>
<dbReference type="PANTHER" id="PTHR28208:SF3">
    <property type="entry name" value="PHOSPHATIDATE PHOSPHATASE APP1"/>
    <property type="match status" value="1"/>
</dbReference>
<feature type="domain" description="Phosphatidate phosphatase APP1 catalytic" evidence="1">
    <location>
        <begin position="175"/>
        <end position="322"/>
    </location>
</feature>
<dbReference type="InterPro" id="IPR052935">
    <property type="entry name" value="Mg2+_PAP"/>
</dbReference>
<dbReference type="AlphaFoldDB" id="A0A9P7BY71"/>
<evidence type="ECO:0000313" key="2">
    <source>
        <dbReference type="EMBL" id="KAG1315932.1"/>
    </source>
</evidence>
<evidence type="ECO:0000259" key="1">
    <source>
        <dbReference type="Pfam" id="PF09949"/>
    </source>
</evidence>
<dbReference type="GO" id="GO:0030479">
    <property type="term" value="C:actin cortical patch"/>
    <property type="evidence" value="ECO:0007669"/>
    <property type="project" value="TreeGrafter"/>
</dbReference>
<comment type="caution">
    <text evidence="2">The sequence shown here is derived from an EMBL/GenBank/DDBJ whole genome shotgun (WGS) entry which is preliminary data.</text>
</comment>
<protein>
    <recommendedName>
        <fullName evidence="1">Phosphatidate phosphatase APP1 catalytic domain-containing protein</fullName>
    </recommendedName>
</protein>
<dbReference type="InterPro" id="IPR019236">
    <property type="entry name" value="APP1_cat"/>
</dbReference>
<reference evidence="2" key="1">
    <citation type="journal article" date="2020" name="Microb. Genom.">
        <title>Genetic diversity of clinical and environmental Mucorales isolates obtained from an investigation of mucormycosis cases among solid organ transplant recipients.</title>
        <authorList>
            <person name="Nguyen M.H."/>
            <person name="Kaul D."/>
            <person name="Muto C."/>
            <person name="Cheng S.J."/>
            <person name="Richter R.A."/>
            <person name="Bruno V.M."/>
            <person name="Liu G."/>
            <person name="Beyhan S."/>
            <person name="Sundermann A.J."/>
            <person name="Mounaud S."/>
            <person name="Pasculle A.W."/>
            <person name="Nierman W.C."/>
            <person name="Driscoll E."/>
            <person name="Cumbie R."/>
            <person name="Clancy C.J."/>
            <person name="Dupont C.L."/>
        </authorList>
    </citation>
    <scope>NUCLEOTIDE SEQUENCE</scope>
    <source>
        <strain evidence="2">GL11</strain>
    </source>
</reference>